<accession>A0A0C5VJD7</accession>
<keyword evidence="2" id="KW-1185">Reference proteome</keyword>
<dbReference type="OrthoDB" id="4380123at2"/>
<dbReference type="EMBL" id="CP007142">
    <property type="protein sequence ID" value="AJQ94396.1"/>
    <property type="molecule type" value="Genomic_DNA"/>
</dbReference>
<reference evidence="1 2" key="1">
    <citation type="submission" date="2014-01" db="EMBL/GenBank/DDBJ databases">
        <title>Full genme sequencing of cellulolytic bacterium Gynuella sunshinyii YC6258T gen. nov., sp. nov.</title>
        <authorList>
            <person name="Khan H."/>
            <person name="Chung E.J."/>
            <person name="Chung Y.R."/>
        </authorList>
    </citation>
    <scope>NUCLEOTIDE SEQUENCE [LARGE SCALE GENOMIC DNA]</scope>
    <source>
        <strain evidence="1 2">YC6258</strain>
    </source>
</reference>
<dbReference type="KEGG" id="gsn:YC6258_02358"/>
<evidence type="ECO:0008006" key="3">
    <source>
        <dbReference type="Google" id="ProtNLM"/>
    </source>
</evidence>
<proteinExistence type="predicted"/>
<dbReference type="PATRIC" id="fig|1445510.3.peg.2314"/>
<dbReference type="AlphaFoldDB" id="A0A0C5VJD7"/>
<gene>
    <name evidence="1" type="ORF">YC6258_02358</name>
</gene>
<dbReference type="HOGENOM" id="CLU_047037_1_1_6"/>
<dbReference type="STRING" id="1445510.YC6258_02358"/>
<dbReference type="InterPro" id="IPR008551">
    <property type="entry name" value="TANGO2"/>
</dbReference>
<evidence type="ECO:0000313" key="2">
    <source>
        <dbReference type="Proteomes" id="UP000032266"/>
    </source>
</evidence>
<sequence length="255" mass="28652">MCLIAFDWQPDSDRPLVMVANRDEYFNRPTQYMDQWSDQPGIIAGRDLKASGTWLGVNTNTGHFAALTNIRHPRYRAPGALSRGGLVAGFLTTDLSADQYCRQVYQNRTQYSGFNLLLFDGRELRYVSSEHPPLIISPGLHGLSNAGLDSNDWPKVVSARKKLSRWMEMTGATNTLASLLNSRELAPLTELPETGIDRSIEHLLSAEFIHMEGYGTRCSTALIWQKECVEITEISYDPHGNILNTTQFNRLISTD</sequence>
<evidence type="ECO:0000313" key="1">
    <source>
        <dbReference type="EMBL" id="AJQ94396.1"/>
    </source>
</evidence>
<dbReference type="PANTHER" id="PTHR17985">
    <property type="entry name" value="SER/THR-RICH PROTEIN T10 IN DGCR REGION"/>
    <property type="match status" value="1"/>
</dbReference>
<dbReference type="Proteomes" id="UP000032266">
    <property type="component" value="Chromosome"/>
</dbReference>
<protein>
    <recommendedName>
        <fullName evidence="3">NRDE family protein</fullName>
    </recommendedName>
</protein>
<dbReference type="PANTHER" id="PTHR17985:SF8">
    <property type="entry name" value="TRANSPORT AND GOLGI ORGANIZATION PROTEIN 2 HOMOLOG"/>
    <property type="match status" value="1"/>
</dbReference>
<dbReference type="Pfam" id="PF05742">
    <property type="entry name" value="TANGO2"/>
    <property type="match status" value="1"/>
</dbReference>
<name>A0A0C5VJD7_9GAMM</name>
<organism evidence="1 2">
    <name type="scientific">Gynuella sunshinyii YC6258</name>
    <dbReference type="NCBI Taxonomy" id="1445510"/>
    <lineage>
        <taxon>Bacteria</taxon>
        <taxon>Pseudomonadati</taxon>
        <taxon>Pseudomonadota</taxon>
        <taxon>Gammaproteobacteria</taxon>
        <taxon>Oceanospirillales</taxon>
        <taxon>Saccharospirillaceae</taxon>
        <taxon>Gynuella</taxon>
    </lineage>
</organism>